<evidence type="ECO:0000313" key="3">
    <source>
        <dbReference type="Proteomes" id="UP000276834"/>
    </source>
</evidence>
<feature type="compositionally biased region" description="Pro residues" evidence="1">
    <location>
        <begin position="513"/>
        <end position="536"/>
    </location>
</feature>
<feature type="region of interest" description="Disordered" evidence="1">
    <location>
        <begin position="191"/>
        <end position="259"/>
    </location>
</feature>
<feature type="compositionally biased region" description="Low complexity" evidence="1">
    <location>
        <begin position="380"/>
        <end position="392"/>
    </location>
</feature>
<accession>A0A3L8QVS8</accession>
<proteinExistence type="predicted"/>
<feature type="compositionally biased region" description="Low complexity" evidence="1">
    <location>
        <begin position="219"/>
        <end position="229"/>
    </location>
</feature>
<feature type="region of interest" description="Disordered" evidence="1">
    <location>
        <begin position="475"/>
        <end position="808"/>
    </location>
</feature>
<feature type="compositionally biased region" description="Low complexity" evidence="1">
    <location>
        <begin position="703"/>
        <end position="714"/>
    </location>
</feature>
<feature type="region of interest" description="Disordered" evidence="1">
    <location>
        <begin position="119"/>
        <end position="167"/>
    </location>
</feature>
<evidence type="ECO:0000256" key="1">
    <source>
        <dbReference type="SAM" id="MobiDB-lite"/>
    </source>
</evidence>
<feature type="compositionally biased region" description="Basic and acidic residues" evidence="1">
    <location>
        <begin position="689"/>
        <end position="702"/>
    </location>
</feature>
<protein>
    <submittedName>
        <fullName evidence="2">Uncharacterized protein</fullName>
    </submittedName>
</protein>
<reference evidence="2 3" key="1">
    <citation type="journal article" date="2018" name="Proc. R. Soc. B">
        <title>A non-coding region near Follistatin controls head colour polymorphism in the Gouldian finch.</title>
        <authorList>
            <person name="Toomey M.B."/>
            <person name="Marques C.I."/>
            <person name="Andrade P."/>
            <person name="Araujo P.M."/>
            <person name="Sabatino S."/>
            <person name="Gazda M.A."/>
            <person name="Afonso S."/>
            <person name="Lopes R.J."/>
            <person name="Corbo J.C."/>
            <person name="Carneiro M."/>
        </authorList>
    </citation>
    <scope>NUCLEOTIDE SEQUENCE [LARGE SCALE GENOMIC DNA]</scope>
    <source>
        <strain evidence="2">Red01</strain>
        <tissue evidence="2">Muscle</tissue>
    </source>
</reference>
<sequence>MPPPAPAPPLGAGRERGRRELIPASRHPSRSREERDKSRSGELSFPSLLALGAGRAGSPGTRRGQGCEHLEFSSGSCCSAPPWPGWVWGHPCWSPQLRPTPQLKAVLGFGARVVPEDHPGDTAPCWDGDSAGGQPEGAGNGPSWGWEQRAGAEGEAGLSPSAGQDAVPACPGLGRAGLFLDSEPPVTAWKRGWHRPEAVGDGGTLPARAPRRCHRSRGAAAPAEAAGTARCHPGVPKAIAASQTPPPARWLSPKAVTAAPGPDRGFCPRCALAARPGPRPLRGHGGRGRAGCHPPGTGPRGDRGAAGAGKGPPRLPGVAREVPAPPGTPAAPPVSPGPPGVPKKGTPILQEGCPPPPILQEGHPHSGDTARTLMGGGFQGVPQPQGGVTVVQGGDGLEGGGAPGRDVTAGGGGGGALGASPGPRQPEPSGGGGGSARLGSARLCRGGCGHCPARPGRTMTMSSVAETLLGSDPSKAAFLELGPPQHYPLHGHPQHDPPPFSSYGRPGHFPYPGGAPPPPHGGPYLPYPPPGAPHAPAPGARLQDTGKGGAGGAHPPRARSRPGEPGLRRESRDGAVGSAPGQRRGWAGLGPVRGPGGQPGGLGVRPDPQGTRGWLRGAAGMGSISPYEPVSPGTPMPPPFPPFPPSRPLSPSAAHTLQLLSPHRSPRSLLHPCSPLFAPKAEAGSGDPSLERAEPAWREPNRPRGCPRGPGRAPWVTDTRRLLLGQGPPAHPGGGRGVHPGAPPSPGTPPAPPAGHRPRPGSHRLNGPIPPFLLLSFCFPRGLNTSEEQPPHHSLPQPPPGSRGDDLG</sequence>
<dbReference type="EMBL" id="QUSF01001060">
    <property type="protein sequence ID" value="RLV71497.1"/>
    <property type="molecule type" value="Genomic_DNA"/>
</dbReference>
<feature type="compositionally biased region" description="Gly residues" evidence="1">
    <location>
        <begin position="130"/>
        <end position="142"/>
    </location>
</feature>
<feature type="compositionally biased region" description="Pro residues" evidence="1">
    <location>
        <begin position="632"/>
        <end position="648"/>
    </location>
</feature>
<comment type="caution">
    <text evidence="2">The sequence shown here is derived from an EMBL/GenBank/DDBJ whole genome shotgun (WGS) entry which is preliminary data.</text>
</comment>
<feature type="compositionally biased region" description="Pro residues" evidence="1">
    <location>
        <begin position="323"/>
        <end position="341"/>
    </location>
</feature>
<dbReference type="AlphaFoldDB" id="A0A3L8QVS8"/>
<evidence type="ECO:0000313" key="2">
    <source>
        <dbReference type="EMBL" id="RLV71497.1"/>
    </source>
</evidence>
<feature type="compositionally biased region" description="Basic and acidic residues" evidence="1">
    <location>
        <begin position="30"/>
        <end position="40"/>
    </location>
</feature>
<feature type="compositionally biased region" description="Pro residues" evidence="1">
    <location>
        <begin position="741"/>
        <end position="755"/>
    </location>
</feature>
<feature type="compositionally biased region" description="Low complexity" evidence="1">
    <location>
        <begin position="659"/>
        <end position="672"/>
    </location>
</feature>
<feature type="region of interest" description="Disordered" evidence="1">
    <location>
        <begin position="277"/>
        <end position="438"/>
    </location>
</feature>
<gene>
    <name evidence="2" type="ORF">DV515_00017390</name>
</gene>
<organism evidence="2 3">
    <name type="scientific">Chloebia gouldiae</name>
    <name type="common">Gouldian finch</name>
    <name type="synonym">Erythrura gouldiae</name>
    <dbReference type="NCBI Taxonomy" id="44316"/>
    <lineage>
        <taxon>Eukaryota</taxon>
        <taxon>Metazoa</taxon>
        <taxon>Chordata</taxon>
        <taxon>Craniata</taxon>
        <taxon>Vertebrata</taxon>
        <taxon>Euteleostomi</taxon>
        <taxon>Archelosauria</taxon>
        <taxon>Archosauria</taxon>
        <taxon>Dinosauria</taxon>
        <taxon>Saurischia</taxon>
        <taxon>Theropoda</taxon>
        <taxon>Coelurosauria</taxon>
        <taxon>Aves</taxon>
        <taxon>Neognathae</taxon>
        <taxon>Neoaves</taxon>
        <taxon>Telluraves</taxon>
        <taxon>Australaves</taxon>
        <taxon>Passeriformes</taxon>
        <taxon>Passeroidea</taxon>
        <taxon>Passeridae</taxon>
        <taxon>Chloebia</taxon>
    </lineage>
</organism>
<name>A0A3L8QVS8_CHLGU</name>
<dbReference type="Proteomes" id="UP000276834">
    <property type="component" value="Unassembled WGS sequence"/>
</dbReference>
<feature type="compositionally biased region" description="Gly residues" evidence="1">
    <location>
        <begin position="393"/>
        <end position="417"/>
    </location>
</feature>
<feature type="region of interest" description="Disordered" evidence="1">
    <location>
        <begin position="1"/>
        <end position="67"/>
    </location>
</feature>
<keyword evidence="3" id="KW-1185">Reference proteome</keyword>
<feature type="compositionally biased region" description="Gly residues" evidence="1">
    <location>
        <begin position="587"/>
        <end position="603"/>
    </location>
</feature>